<evidence type="ECO:0000313" key="2">
    <source>
        <dbReference type="EMBL" id="SFC42219.1"/>
    </source>
</evidence>
<keyword evidence="3" id="KW-1185">Reference proteome</keyword>
<accession>A0A1I1J0W0</accession>
<keyword evidence="2" id="KW-0378">Hydrolase</keyword>
<dbReference type="STRING" id="1122252.SAMN05660443_2617"/>
<name>A0A1I1J0W0_9GAMM</name>
<feature type="transmembrane region" description="Helical" evidence="1">
    <location>
        <begin position="200"/>
        <end position="219"/>
    </location>
</feature>
<reference evidence="2 3" key="1">
    <citation type="submission" date="2016-10" db="EMBL/GenBank/DDBJ databases">
        <authorList>
            <person name="de Groot N.N."/>
        </authorList>
    </citation>
    <scope>NUCLEOTIDE SEQUENCE [LARGE SCALE GENOMIC DNA]</scope>
    <source>
        <strain evidence="2 3">DSM 18438</strain>
    </source>
</reference>
<keyword evidence="1" id="KW-0472">Membrane</keyword>
<sequence>MANFATHTGVAAALGSSLATLLVVSDQLSLPASMALLVFFVAGTLLPDVDVDKARPVRWLFNIFAVIAMLIAIALVQPGLETSTSIWSVSEPQLPGWPVLVAALAAWLITRYPLAWFFQRFTRHRGLCHSLLVGLLWGLGWVYLGLEHLAVDPLLVWLQGVAIFMGFILHLLLDEIYSVDLEGVRLKRSFGTALKIYQKDFLFGSLMALIGVIILIWLLPWPHEMLTWMQLWIR</sequence>
<dbReference type="Proteomes" id="UP000199058">
    <property type="component" value="Unassembled WGS sequence"/>
</dbReference>
<gene>
    <name evidence="2" type="ORF">SAMN05660443_2617</name>
</gene>
<keyword evidence="1" id="KW-0812">Transmembrane</keyword>
<proteinExistence type="predicted"/>
<dbReference type="RefSeq" id="WP_177203562.1">
    <property type="nucleotide sequence ID" value="NZ_FOLH01000005.1"/>
</dbReference>
<organism evidence="2 3">
    <name type="scientific">Marinospirillum celere</name>
    <dbReference type="NCBI Taxonomy" id="1122252"/>
    <lineage>
        <taxon>Bacteria</taxon>
        <taxon>Pseudomonadati</taxon>
        <taxon>Pseudomonadota</taxon>
        <taxon>Gammaproteobacteria</taxon>
        <taxon>Oceanospirillales</taxon>
        <taxon>Oceanospirillaceae</taxon>
        <taxon>Marinospirillum</taxon>
    </lineage>
</organism>
<evidence type="ECO:0000256" key="1">
    <source>
        <dbReference type="SAM" id="Phobius"/>
    </source>
</evidence>
<keyword evidence="1" id="KW-1133">Transmembrane helix</keyword>
<feature type="transmembrane region" description="Helical" evidence="1">
    <location>
        <begin position="96"/>
        <end position="114"/>
    </location>
</feature>
<feature type="transmembrane region" description="Helical" evidence="1">
    <location>
        <begin position="29"/>
        <end position="47"/>
    </location>
</feature>
<feature type="transmembrane region" description="Helical" evidence="1">
    <location>
        <begin position="59"/>
        <end position="76"/>
    </location>
</feature>
<dbReference type="EMBL" id="FOLH01000005">
    <property type="protein sequence ID" value="SFC42219.1"/>
    <property type="molecule type" value="Genomic_DNA"/>
</dbReference>
<feature type="transmembrane region" description="Helical" evidence="1">
    <location>
        <begin position="156"/>
        <end position="179"/>
    </location>
</feature>
<evidence type="ECO:0000313" key="3">
    <source>
        <dbReference type="Proteomes" id="UP000199058"/>
    </source>
</evidence>
<dbReference type="GO" id="GO:0016787">
    <property type="term" value="F:hydrolase activity"/>
    <property type="evidence" value="ECO:0007669"/>
    <property type="project" value="UniProtKB-KW"/>
</dbReference>
<protein>
    <submittedName>
        <fullName evidence="2">LexA-binding, inner membrane-associated putative hydrolase</fullName>
    </submittedName>
</protein>
<feature type="transmembrane region" description="Helical" evidence="1">
    <location>
        <begin position="126"/>
        <end position="144"/>
    </location>
</feature>
<dbReference type="AlphaFoldDB" id="A0A1I1J0W0"/>